<dbReference type="InterPro" id="IPR025639">
    <property type="entry name" value="DruA"/>
</dbReference>
<comment type="caution">
    <text evidence="1">The sequence shown here is derived from an EMBL/GenBank/DDBJ whole genome shotgun (WGS) entry which is preliminary data.</text>
</comment>
<proteinExistence type="predicted"/>
<dbReference type="Pfam" id="PF14236">
    <property type="entry name" value="DruA"/>
    <property type="match status" value="1"/>
</dbReference>
<gene>
    <name evidence="1" type="ORF">H8E19_16055</name>
</gene>
<dbReference type="AlphaFoldDB" id="A0A8J6N1Y1"/>
<reference evidence="1 2" key="1">
    <citation type="submission" date="2020-08" db="EMBL/GenBank/DDBJ databases">
        <title>Bridging the membrane lipid divide: bacteria of the FCB group superphylum have the potential to synthesize archaeal ether lipids.</title>
        <authorList>
            <person name="Villanueva L."/>
            <person name="Von Meijenfeldt F.A.B."/>
            <person name="Westbye A.B."/>
            <person name="Yadav S."/>
            <person name="Hopmans E.C."/>
            <person name="Dutilh B.E."/>
            <person name="Sinninghe Damste J.S."/>
        </authorList>
    </citation>
    <scope>NUCLEOTIDE SEQUENCE [LARGE SCALE GENOMIC DNA]</scope>
    <source>
        <strain evidence="1">NIOZ-UU27</strain>
    </source>
</reference>
<evidence type="ECO:0000313" key="1">
    <source>
        <dbReference type="EMBL" id="MBC8178918.1"/>
    </source>
</evidence>
<protein>
    <submittedName>
        <fullName evidence="1">DUF4338 domain-containing protein</fullName>
    </submittedName>
</protein>
<sequence>MSHTINTEPIGGDLKKLGSVTLKLANVQTLEALWDHLVSQYHYLSYRKLLGHRLKYIAFIKDRPVAALSWSAPSLKLRVRDYFIGWSDKQRKTHLNRIANNSR</sequence>
<feature type="non-terminal residue" evidence="1">
    <location>
        <position position="103"/>
    </location>
</feature>
<organism evidence="1 2">
    <name type="scientific">Candidatus Desulfacyla euxinica</name>
    <dbReference type="NCBI Taxonomy" id="2841693"/>
    <lineage>
        <taxon>Bacteria</taxon>
        <taxon>Deltaproteobacteria</taxon>
        <taxon>Candidatus Desulfacyla</taxon>
    </lineage>
</organism>
<name>A0A8J6N1Y1_9DELT</name>
<evidence type="ECO:0000313" key="2">
    <source>
        <dbReference type="Proteomes" id="UP000650524"/>
    </source>
</evidence>
<dbReference type="Proteomes" id="UP000650524">
    <property type="component" value="Unassembled WGS sequence"/>
</dbReference>
<dbReference type="EMBL" id="JACNJD010000328">
    <property type="protein sequence ID" value="MBC8178918.1"/>
    <property type="molecule type" value="Genomic_DNA"/>
</dbReference>
<accession>A0A8J6N1Y1</accession>